<protein>
    <recommendedName>
        <fullName evidence="3">Protein TonB</fullName>
    </recommendedName>
</protein>
<evidence type="ECO:0000256" key="2">
    <source>
        <dbReference type="ARBA" id="ARBA00006555"/>
    </source>
</evidence>
<proteinExistence type="inferred from homology"/>
<keyword evidence="5" id="KW-1003">Cell membrane</keyword>
<dbReference type="PROSITE" id="PS52015">
    <property type="entry name" value="TONB_CTD"/>
    <property type="match status" value="1"/>
</dbReference>
<keyword evidence="8" id="KW-0677">Repeat</keyword>
<name>A0ABW1S6V5_9PROT</name>
<evidence type="ECO:0000256" key="13">
    <source>
        <dbReference type="SAM" id="Phobius"/>
    </source>
</evidence>
<comment type="caution">
    <text evidence="15">The sequence shown here is derived from an EMBL/GenBank/DDBJ whole genome shotgun (WGS) entry which is preliminary data.</text>
</comment>
<dbReference type="RefSeq" id="WP_377376064.1">
    <property type="nucleotide sequence ID" value="NZ_JBHSSW010000004.1"/>
</dbReference>
<dbReference type="PANTHER" id="PTHR33446">
    <property type="entry name" value="PROTEIN TONB-RELATED"/>
    <property type="match status" value="1"/>
</dbReference>
<keyword evidence="9" id="KW-0653">Protein transport</keyword>
<organism evidence="15 16">
    <name type="scientific">Ponticaulis profundi</name>
    <dbReference type="NCBI Taxonomy" id="2665222"/>
    <lineage>
        <taxon>Bacteria</taxon>
        <taxon>Pseudomonadati</taxon>
        <taxon>Pseudomonadota</taxon>
        <taxon>Alphaproteobacteria</taxon>
        <taxon>Hyphomonadales</taxon>
        <taxon>Hyphomonadaceae</taxon>
        <taxon>Ponticaulis</taxon>
    </lineage>
</organism>
<sequence length="205" mass="22433">MKALALPVSAVAAAVITFFLFIMMGALIVPKKVELGESEFRTLERITPQEQTQEIRRTQRQAAKRIETANKPPPPPKLSANKSNVDLPTPQIQGSAPTELQVGAVSSFAMDAVAVSDRDAQPIRPPVPSYPTRAAERGIEGECEVRFDVDTRGKPYNISASCTDSVFTREAERAVGRVEFAPKIVKGKPAERKNVVYPISFTLQQ</sequence>
<dbReference type="NCBIfam" id="TIGR01352">
    <property type="entry name" value="tonB_Cterm"/>
    <property type="match status" value="1"/>
</dbReference>
<evidence type="ECO:0000256" key="4">
    <source>
        <dbReference type="ARBA" id="ARBA00022448"/>
    </source>
</evidence>
<evidence type="ECO:0000256" key="5">
    <source>
        <dbReference type="ARBA" id="ARBA00022475"/>
    </source>
</evidence>
<feature type="region of interest" description="Disordered" evidence="12">
    <location>
        <begin position="47"/>
        <end position="86"/>
    </location>
</feature>
<feature type="domain" description="TonB C-terminal" evidence="14">
    <location>
        <begin position="115"/>
        <end position="205"/>
    </location>
</feature>
<keyword evidence="7 13" id="KW-0812">Transmembrane</keyword>
<evidence type="ECO:0000256" key="9">
    <source>
        <dbReference type="ARBA" id="ARBA00022927"/>
    </source>
</evidence>
<dbReference type="Gene3D" id="3.30.1150.10">
    <property type="match status" value="1"/>
</dbReference>
<evidence type="ECO:0000259" key="14">
    <source>
        <dbReference type="PROSITE" id="PS52015"/>
    </source>
</evidence>
<comment type="subcellular location">
    <subcellularLocation>
        <location evidence="1">Cell inner membrane</location>
        <topology evidence="1">Single-pass membrane protein</topology>
        <orientation evidence="1">Periplasmic side</orientation>
    </subcellularLocation>
</comment>
<evidence type="ECO:0000256" key="7">
    <source>
        <dbReference type="ARBA" id="ARBA00022692"/>
    </source>
</evidence>
<accession>A0ABW1S6V5</accession>
<dbReference type="SUPFAM" id="SSF74653">
    <property type="entry name" value="TolA/TonB C-terminal domain"/>
    <property type="match status" value="1"/>
</dbReference>
<keyword evidence="6" id="KW-0997">Cell inner membrane</keyword>
<evidence type="ECO:0000313" key="16">
    <source>
        <dbReference type="Proteomes" id="UP001596303"/>
    </source>
</evidence>
<evidence type="ECO:0000256" key="11">
    <source>
        <dbReference type="ARBA" id="ARBA00023136"/>
    </source>
</evidence>
<evidence type="ECO:0000256" key="6">
    <source>
        <dbReference type="ARBA" id="ARBA00022519"/>
    </source>
</evidence>
<dbReference type="EMBL" id="JBHSSW010000004">
    <property type="protein sequence ID" value="MFC6197335.1"/>
    <property type="molecule type" value="Genomic_DNA"/>
</dbReference>
<dbReference type="PANTHER" id="PTHR33446:SF8">
    <property type="entry name" value="PROTEIN TONB"/>
    <property type="match status" value="1"/>
</dbReference>
<evidence type="ECO:0000256" key="3">
    <source>
        <dbReference type="ARBA" id="ARBA00022362"/>
    </source>
</evidence>
<dbReference type="InterPro" id="IPR037682">
    <property type="entry name" value="TonB_C"/>
</dbReference>
<evidence type="ECO:0000256" key="1">
    <source>
        <dbReference type="ARBA" id="ARBA00004383"/>
    </source>
</evidence>
<keyword evidence="11 13" id="KW-0472">Membrane</keyword>
<dbReference type="InterPro" id="IPR006260">
    <property type="entry name" value="TonB/TolA_C"/>
</dbReference>
<dbReference type="Pfam" id="PF03544">
    <property type="entry name" value="TonB_C"/>
    <property type="match status" value="1"/>
</dbReference>
<feature type="transmembrane region" description="Helical" evidence="13">
    <location>
        <begin position="6"/>
        <end position="29"/>
    </location>
</feature>
<dbReference type="Proteomes" id="UP001596303">
    <property type="component" value="Unassembled WGS sequence"/>
</dbReference>
<evidence type="ECO:0000313" key="15">
    <source>
        <dbReference type="EMBL" id="MFC6197335.1"/>
    </source>
</evidence>
<keyword evidence="16" id="KW-1185">Reference proteome</keyword>
<reference evidence="16" key="1">
    <citation type="journal article" date="2019" name="Int. J. Syst. Evol. Microbiol.">
        <title>The Global Catalogue of Microorganisms (GCM) 10K type strain sequencing project: providing services to taxonomists for standard genome sequencing and annotation.</title>
        <authorList>
            <consortium name="The Broad Institute Genomics Platform"/>
            <consortium name="The Broad Institute Genome Sequencing Center for Infectious Disease"/>
            <person name="Wu L."/>
            <person name="Ma J."/>
        </authorList>
    </citation>
    <scope>NUCLEOTIDE SEQUENCE [LARGE SCALE GENOMIC DNA]</scope>
    <source>
        <strain evidence="16">CGMCC-1.15741</strain>
    </source>
</reference>
<comment type="similarity">
    <text evidence="2">Belongs to the TonB family.</text>
</comment>
<evidence type="ECO:0000256" key="12">
    <source>
        <dbReference type="SAM" id="MobiDB-lite"/>
    </source>
</evidence>
<evidence type="ECO:0000256" key="8">
    <source>
        <dbReference type="ARBA" id="ARBA00022737"/>
    </source>
</evidence>
<dbReference type="InterPro" id="IPR051045">
    <property type="entry name" value="TonB-dependent_transducer"/>
</dbReference>
<keyword evidence="10 13" id="KW-1133">Transmembrane helix</keyword>
<evidence type="ECO:0000256" key="10">
    <source>
        <dbReference type="ARBA" id="ARBA00022989"/>
    </source>
</evidence>
<keyword evidence="4" id="KW-0813">Transport</keyword>
<gene>
    <name evidence="15" type="ORF">ACFQDM_04560</name>
</gene>